<keyword evidence="5" id="KW-0732">Signal</keyword>
<dbReference type="SUPFAM" id="SSF49899">
    <property type="entry name" value="Concanavalin A-like lectins/glucanases"/>
    <property type="match status" value="1"/>
</dbReference>
<organism evidence="7 8">
    <name type="scientific">Phaseolus coccineus</name>
    <name type="common">Scarlet runner bean</name>
    <name type="synonym">Phaseolus multiflorus</name>
    <dbReference type="NCBI Taxonomy" id="3886"/>
    <lineage>
        <taxon>Eukaryota</taxon>
        <taxon>Viridiplantae</taxon>
        <taxon>Streptophyta</taxon>
        <taxon>Embryophyta</taxon>
        <taxon>Tracheophyta</taxon>
        <taxon>Spermatophyta</taxon>
        <taxon>Magnoliopsida</taxon>
        <taxon>eudicotyledons</taxon>
        <taxon>Gunneridae</taxon>
        <taxon>Pentapetalae</taxon>
        <taxon>rosids</taxon>
        <taxon>fabids</taxon>
        <taxon>Fabales</taxon>
        <taxon>Fabaceae</taxon>
        <taxon>Papilionoideae</taxon>
        <taxon>50 kb inversion clade</taxon>
        <taxon>NPAAA clade</taxon>
        <taxon>indigoferoid/millettioid clade</taxon>
        <taxon>Phaseoleae</taxon>
        <taxon>Phaseolus</taxon>
    </lineage>
</organism>
<keyword evidence="4" id="KW-0812">Transmembrane</keyword>
<dbReference type="InterPro" id="IPR019825">
    <property type="entry name" value="Lectin_legB_Mn/Ca_BS"/>
</dbReference>
<keyword evidence="2" id="KW-0430">Lectin</keyword>
<protein>
    <recommendedName>
        <fullName evidence="6">Legume lectin domain-containing protein</fullName>
    </recommendedName>
</protein>
<dbReference type="InterPro" id="IPR013320">
    <property type="entry name" value="ConA-like_dom_sf"/>
</dbReference>
<evidence type="ECO:0000256" key="5">
    <source>
        <dbReference type="SAM" id="SignalP"/>
    </source>
</evidence>
<dbReference type="PROSITE" id="PS00308">
    <property type="entry name" value="LECTIN_LEGUME_ALPHA"/>
    <property type="match status" value="1"/>
</dbReference>
<dbReference type="AlphaFoldDB" id="A0AAN9N921"/>
<evidence type="ECO:0000259" key="6">
    <source>
        <dbReference type="Pfam" id="PF00139"/>
    </source>
</evidence>
<proteinExistence type="inferred from homology"/>
<evidence type="ECO:0000256" key="3">
    <source>
        <dbReference type="ARBA" id="ARBA00023180"/>
    </source>
</evidence>
<dbReference type="Gene3D" id="2.60.120.200">
    <property type="match status" value="1"/>
</dbReference>
<reference evidence="7 8" key="1">
    <citation type="submission" date="2024-01" db="EMBL/GenBank/DDBJ databases">
        <title>The genomes of 5 underutilized Papilionoideae crops provide insights into root nodulation and disease resistanc.</title>
        <authorList>
            <person name="Jiang F."/>
        </authorList>
    </citation>
    <scope>NUCLEOTIDE SEQUENCE [LARGE SCALE GENOMIC DNA]</scope>
    <source>
        <strain evidence="7">JINMINGXINNONG_FW02</strain>
        <tissue evidence="7">Leaves</tissue>
    </source>
</reference>
<accession>A0AAN9N921</accession>
<dbReference type="InterPro" id="IPR000985">
    <property type="entry name" value="Lectin_LegA_CS"/>
</dbReference>
<keyword evidence="8" id="KW-1185">Reference proteome</keyword>
<feature type="signal peptide" evidence="5">
    <location>
        <begin position="1"/>
        <end position="21"/>
    </location>
</feature>
<keyword evidence="3" id="KW-0325">Glycoprotein</keyword>
<comment type="similarity">
    <text evidence="1">Belongs to the leguminous lectin family.</text>
</comment>
<dbReference type="InterPro" id="IPR050258">
    <property type="entry name" value="Leguminous_Lectin"/>
</dbReference>
<dbReference type="PROSITE" id="PS00307">
    <property type="entry name" value="LECTIN_LEGUME_BETA"/>
    <property type="match status" value="1"/>
</dbReference>
<comment type="caution">
    <text evidence="7">The sequence shown here is derived from an EMBL/GenBank/DDBJ whole genome shotgun (WGS) entry which is preliminary data.</text>
</comment>
<dbReference type="Proteomes" id="UP001374584">
    <property type="component" value="Unassembled WGS sequence"/>
</dbReference>
<evidence type="ECO:0000256" key="1">
    <source>
        <dbReference type="ARBA" id="ARBA00007606"/>
    </source>
</evidence>
<dbReference type="CDD" id="cd06899">
    <property type="entry name" value="lectin_legume_LecRK_Arcelin_ConA"/>
    <property type="match status" value="1"/>
</dbReference>
<dbReference type="GO" id="GO:0030246">
    <property type="term" value="F:carbohydrate binding"/>
    <property type="evidence" value="ECO:0007669"/>
    <property type="project" value="UniProtKB-KW"/>
</dbReference>
<feature type="chain" id="PRO_5042879492" description="Legume lectin domain-containing protein" evidence="5">
    <location>
        <begin position="22"/>
        <end position="370"/>
    </location>
</feature>
<dbReference type="PANTHER" id="PTHR32401">
    <property type="entry name" value="CONCANAVALIN A-LIKE LECTIN FAMILY PROTEIN"/>
    <property type="match status" value="1"/>
</dbReference>
<dbReference type="PANTHER" id="PTHR32401:SF49">
    <property type="entry name" value="OS10G0129200 PROTEIN"/>
    <property type="match status" value="1"/>
</dbReference>
<feature type="domain" description="Legume lectin" evidence="6">
    <location>
        <begin position="21"/>
        <end position="259"/>
    </location>
</feature>
<dbReference type="Pfam" id="PF00139">
    <property type="entry name" value="Lectin_legB"/>
    <property type="match status" value="1"/>
</dbReference>
<evidence type="ECO:0000313" key="8">
    <source>
        <dbReference type="Proteomes" id="UP001374584"/>
    </source>
</evidence>
<keyword evidence="4" id="KW-1133">Transmembrane helix</keyword>
<keyword evidence="4" id="KW-0472">Membrane</keyword>
<feature type="transmembrane region" description="Helical" evidence="4">
    <location>
        <begin position="266"/>
        <end position="289"/>
    </location>
</feature>
<name>A0AAN9N921_PHACN</name>
<gene>
    <name evidence="7" type="ORF">VNO80_10897</name>
</gene>
<evidence type="ECO:0000313" key="7">
    <source>
        <dbReference type="EMBL" id="KAK7368865.1"/>
    </source>
</evidence>
<evidence type="ECO:0000256" key="2">
    <source>
        <dbReference type="ARBA" id="ARBA00022734"/>
    </source>
</evidence>
<dbReference type="EMBL" id="JAYMYR010000004">
    <property type="protein sequence ID" value="KAK7368865.1"/>
    <property type="molecule type" value="Genomic_DNA"/>
</dbReference>
<evidence type="ECO:0000256" key="4">
    <source>
        <dbReference type="SAM" id="Phobius"/>
    </source>
</evidence>
<sequence length="370" mass="40920">MVRACFHVTLTLLLLVIHAASLEFNYQQLGHTGNFFNTSGDVKPQGGLLKLTNNEPRSYGRVIYPKLLHLWDKNSGKVTDFATHFSFTINAPNETHHADGLTFFLARPDFPSPDPRDGAGIGLASREQLLKPNYTKEHPFVAVEFDTYVNEWDPEYPHVGISVNSIGQSDTAQWSPSLEERVYNADISFNSSSNKLSVIFTGYKANVVIKGNLSSVVNLRDILPDWVEFGFSAATGNYYEEHALSSWSFNSSFDMEQQKGGSKRGLVIGLSVGLGVGVLIVILGVTFLVRRMLRTRDYLLRPTIRQAVQVLSFEVPLPTLTPPVPFFTNNTSFSSMASVTPPFANSQPVFSQSSSTLEVISPGAAYLHTY</sequence>
<dbReference type="InterPro" id="IPR001220">
    <property type="entry name" value="Legume_lectin_dom"/>
</dbReference>